<sequence>MIAVSGLAMALASAAAAAGHPSSGVVPAQGAEGASGGEAVVRTQGASLFYTGPITPEAVARARGLLEASPQVTEVVIHSEGGDVEAGMDFGEAIHGRGLDVRVEGGLCMSSCANYVFPAGRRKTIEPGSLVLWHGSMLQDGLARDVDFSRAEEQLGRPLRFLERWQARRAARGFVRSKGRRQDAFYDRIGVDGAITVIGQRQGCRCNWTLSIADMARFGVLDVSAPADYAMPGYADVAYPWELVEARTMKSMTMAPGSRWR</sequence>
<organism evidence="2 3">
    <name type="scientific">Luteimonas padinae</name>
    <dbReference type="NCBI Taxonomy" id="1714359"/>
    <lineage>
        <taxon>Bacteria</taxon>
        <taxon>Pseudomonadati</taxon>
        <taxon>Pseudomonadota</taxon>
        <taxon>Gammaproteobacteria</taxon>
        <taxon>Lysobacterales</taxon>
        <taxon>Lysobacteraceae</taxon>
        <taxon>Luteimonas</taxon>
    </lineage>
</organism>
<feature type="signal peptide" evidence="1">
    <location>
        <begin position="1"/>
        <end position="17"/>
    </location>
</feature>
<dbReference type="SUPFAM" id="SSF52096">
    <property type="entry name" value="ClpP/crotonase"/>
    <property type="match status" value="1"/>
</dbReference>
<evidence type="ECO:0000313" key="3">
    <source>
        <dbReference type="Proteomes" id="UP001589898"/>
    </source>
</evidence>
<accession>A0ABV6SWI4</accession>
<keyword evidence="1" id="KW-0732">Signal</keyword>
<keyword evidence="3" id="KW-1185">Reference proteome</keyword>
<evidence type="ECO:0000256" key="1">
    <source>
        <dbReference type="SAM" id="SignalP"/>
    </source>
</evidence>
<feature type="chain" id="PRO_5046476790" evidence="1">
    <location>
        <begin position="18"/>
        <end position="261"/>
    </location>
</feature>
<name>A0ABV6SWI4_9GAMM</name>
<evidence type="ECO:0000313" key="2">
    <source>
        <dbReference type="EMBL" id="MFC0717804.1"/>
    </source>
</evidence>
<protein>
    <submittedName>
        <fullName evidence="2">Uncharacterized protein</fullName>
    </submittedName>
</protein>
<reference evidence="2 3" key="1">
    <citation type="submission" date="2024-09" db="EMBL/GenBank/DDBJ databases">
        <authorList>
            <person name="Sun Q."/>
            <person name="Mori K."/>
        </authorList>
    </citation>
    <scope>NUCLEOTIDE SEQUENCE [LARGE SCALE GENOMIC DNA]</scope>
    <source>
        <strain evidence="2 3">KCTC 52403</strain>
    </source>
</reference>
<dbReference type="EMBL" id="JBHLTF010000029">
    <property type="protein sequence ID" value="MFC0717804.1"/>
    <property type="molecule type" value="Genomic_DNA"/>
</dbReference>
<gene>
    <name evidence="2" type="ORF">ACFFFU_08600</name>
</gene>
<proteinExistence type="predicted"/>
<dbReference type="InterPro" id="IPR029045">
    <property type="entry name" value="ClpP/crotonase-like_dom_sf"/>
</dbReference>
<dbReference type="Gene3D" id="3.90.226.10">
    <property type="entry name" value="2-enoyl-CoA Hydratase, Chain A, domain 1"/>
    <property type="match status" value="1"/>
</dbReference>
<dbReference type="RefSeq" id="WP_189497759.1">
    <property type="nucleotide sequence ID" value="NZ_BMZT01000007.1"/>
</dbReference>
<comment type="caution">
    <text evidence="2">The sequence shown here is derived from an EMBL/GenBank/DDBJ whole genome shotgun (WGS) entry which is preliminary data.</text>
</comment>
<dbReference type="Proteomes" id="UP001589898">
    <property type="component" value="Unassembled WGS sequence"/>
</dbReference>